<organism evidence="1">
    <name type="scientific">Anguilla anguilla</name>
    <name type="common">European freshwater eel</name>
    <name type="synonym">Muraena anguilla</name>
    <dbReference type="NCBI Taxonomy" id="7936"/>
    <lineage>
        <taxon>Eukaryota</taxon>
        <taxon>Metazoa</taxon>
        <taxon>Chordata</taxon>
        <taxon>Craniata</taxon>
        <taxon>Vertebrata</taxon>
        <taxon>Euteleostomi</taxon>
        <taxon>Actinopterygii</taxon>
        <taxon>Neopterygii</taxon>
        <taxon>Teleostei</taxon>
        <taxon>Anguilliformes</taxon>
        <taxon>Anguillidae</taxon>
        <taxon>Anguilla</taxon>
    </lineage>
</organism>
<sequence>MVQCYLLLTPNCTLADSKMQIMTPYRSPLSPSLKTL</sequence>
<reference evidence="1" key="2">
    <citation type="journal article" date="2015" name="Fish Shellfish Immunol.">
        <title>Early steps in the European eel (Anguilla anguilla)-Vibrio vulnificus interaction in the gills: Role of the RtxA13 toxin.</title>
        <authorList>
            <person name="Callol A."/>
            <person name="Pajuelo D."/>
            <person name="Ebbesson L."/>
            <person name="Teles M."/>
            <person name="MacKenzie S."/>
            <person name="Amaro C."/>
        </authorList>
    </citation>
    <scope>NUCLEOTIDE SEQUENCE</scope>
</reference>
<proteinExistence type="predicted"/>
<dbReference type="AlphaFoldDB" id="A0A0E9TGY3"/>
<dbReference type="EMBL" id="GBXM01056599">
    <property type="protein sequence ID" value="JAH51978.1"/>
    <property type="molecule type" value="Transcribed_RNA"/>
</dbReference>
<evidence type="ECO:0000313" key="1">
    <source>
        <dbReference type="EMBL" id="JAH51978.1"/>
    </source>
</evidence>
<reference evidence="1" key="1">
    <citation type="submission" date="2014-11" db="EMBL/GenBank/DDBJ databases">
        <authorList>
            <person name="Amaro Gonzalez C."/>
        </authorList>
    </citation>
    <scope>NUCLEOTIDE SEQUENCE</scope>
</reference>
<accession>A0A0E9TGY3</accession>
<protein>
    <submittedName>
        <fullName evidence="1">Uncharacterized protein</fullName>
    </submittedName>
</protein>
<name>A0A0E9TGY3_ANGAN</name>